<feature type="domain" description="Laminin EGF-like" evidence="16">
    <location>
        <begin position="1081"/>
        <end position="1131"/>
    </location>
</feature>
<evidence type="ECO:0000259" key="16">
    <source>
        <dbReference type="PROSITE" id="PS50027"/>
    </source>
</evidence>
<evidence type="ECO:0000256" key="8">
    <source>
        <dbReference type="ARBA" id="ARBA00022889"/>
    </source>
</evidence>
<feature type="disulfide bond" evidence="13">
    <location>
        <begin position="895"/>
        <end position="904"/>
    </location>
</feature>
<evidence type="ECO:0000256" key="4">
    <source>
        <dbReference type="ARBA" id="ARBA00022553"/>
    </source>
</evidence>
<dbReference type="SMART" id="SM00136">
    <property type="entry name" value="LamNT"/>
    <property type="match status" value="1"/>
</dbReference>
<keyword evidence="4" id="KW-0597">Phosphoprotein</keyword>
<keyword evidence="2" id="KW-0964">Secreted</keyword>
<evidence type="ECO:0000259" key="18">
    <source>
        <dbReference type="PROSITE" id="PS51117"/>
    </source>
</evidence>
<accession>A0A9N9X1Q3</accession>
<feature type="disulfide bond" evidence="13">
    <location>
        <begin position="1132"/>
        <end position="1144"/>
    </location>
</feature>
<feature type="disulfide bond" evidence="13">
    <location>
        <begin position="542"/>
        <end position="551"/>
    </location>
</feature>
<dbReference type="FunFam" id="2.10.25.10:FF:000065">
    <property type="entry name" value="Laminin subunit beta 1"/>
    <property type="match status" value="1"/>
</dbReference>
<dbReference type="FunFam" id="2.10.25.10:FF:000084">
    <property type="entry name" value="Laminin subunit alpha 3"/>
    <property type="match status" value="1"/>
</dbReference>
<feature type="signal peptide" evidence="15">
    <location>
        <begin position="1"/>
        <end position="23"/>
    </location>
</feature>
<dbReference type="GO" id="GO:0048731">
    <property type="term" value="P:system development"/>
    <property type="evidence" value="ECO:0007669"/>
    <property type="project" value="UniProtKB-ARBA"/>
</dbReference>
<feature type="disulfide bond" evidence="13">
    <location>
        <begin position="554"/>
        <end position="568"/>
    </location>
</feature>
<evidence type="ECO:0000313" key="19">
    <source>
        <dbReference type="EMBL" id="CAG9816704.1"/>
    </source>
</evidence>
<dbReference type="Pfam" id="PF24973">
    <property type="entry name" value="EGF_LMN_ATRN"/>
    <property type="match status" value="2"/>
</dbReference>
<keyword evidence="10 13" id="KW-1015">Disulfide bond</keyword>
<keyword evidence="9 14" id="KW-0175">Coiled coil</keyword>
<dbReference type="GO" id="GO:0007155">
    <property type="term" value="P:cell adhesion"/>
    <property type="evidence" value="ECO:0007669"/>
    <property type="project" value="UniProtKB-KW"/>
</dbReference>
<feature type="domain" description="Laminin EGF-like" evidence="16">
    <location>
        <begin position="1132"/>
        <end position="1182"/>
    </location>
</feature>
<dbReference type="GO" id="GO:0030054">
    <property type="term" value="C:cell junction"/>
    <property type="evidence" value="ECO:0007669"/>
    <property type="project" value="UniProtKB-ARBA"/>
</dbReference>
<dbReference type="InterPro" id="IPR000742">
    <property type="entry name" value="EGF"/>
</dbReference>
<evidence type="ECO:0000256" key="11">
    <source>
        <dbReference type="ARBA" id="ARBA00023180"/>
    </source>
</evidence>
<dbReference type="FunFam" id="2.10.25.10:FF:000130">
    <property type="entry name" value="Laminin subunit beta 1"/>
    <property type="match status" value="1"/>
</dbReference>
<dbReference type="InterPro" id="IPR008211">
    <property type="entry name" value="Laminin_N"/>
</dbReference>
<dbReference type="Gene3D" id="2.170.300.10">
    <property type="entry name" value="Tie2 ligand-binding domain superfamily"/>
    <property type="match status" value="1"/>
</dbReference>
<dbReference type="FunFam" id="2.10.25.10:FF:000138">
    <property type="entry name" value="Laminin subunit beta 1"/>
    <property type="match status" value="1"/>
</dbReference>
<feature type="domain" description="Laminin EGF-like" evidence="16">
    <location>
        <begin position="826"/>
        <end position="873"/>
    </location>
</feature>
<comment type="caution">
    <text evidence="13">Lacks conserved residue(s) required for the propagation of feature annotation.</text>
</comment>
<evidence type="ECO:0008006" key="21">
    <source>
        <dbReference type="Google" id="ProtNLM"/>
    </source>
</evidence>
<evidence type="ECO:0000256" key="15">
    <source>
        <dbReference type="SAM" id="SignalP"/>
    </source>
</evidence>
<feature type="domain" description="Laminin IV type B" evidence="17">
    <location>
        <begin position="610"/>
        <end position="820"/>
    </location>
</feature>
<dbReference type="GO" id="GO:0009888">
    <property type="term" value="P:tissue development"/>
    <property type="evidence" value="ECO:0007669"/>
    <property type="project" value="TreeGrafter"/>
</dbReference>
<protein>
    <recommendedName>
        <fullName evidence="21">Laminin subunit beta-1</fullName>
    </recommendedName>
</protein>
<organism evidence="19 20">
    <name type="scientific">Phaedon cochleariae</name>
    <name type="common">Mustard beetle</name>
    <dbReference type="NCBI Taxonomy" id="80249"/>
    <lineage>
        <taxon>Eukaryota</taxon>
        <taxon>Metazoa</taxon>
        <taxon>Ecdysozoa</taxon>
        <taxon>Arthropoda</taxon>
        <taxon>Hexapoda</taxon>
        <taxon>Insecta</taxon>
        <taxon>Pterygota</taxon>
        <taxon>Neoptera</taxon>
        <taxon>Endopterygota</taxon>
        <taxon>Coleoptera</taxon>
        <taxon>Polyphaga</taxon>
        <taxon>Cucujiformia</taxon>
        <taxon>Chrysomeloidea</taxon>
        <taxon>Chrysomelidae</taxon>
        <taxon>Chrysomelinae</taxon>
        <taxon>Chrysomelini</taxon>
        <taxon>Phaedon</taxon>
    </lineage>
</organism>
<dbReference type="PROSITE" id="PS50027">
    <property type="entry name" value="EGF_LAM_2"/>
    <property type="match status" value="8"/>
</dbReference>
<evidence type="ECO:0000256" key="5">
    <source>
        <dbReference type="ARBA" id="ARBA00022729"/>
    </source>
</evidence>
<feature type="domain" description="Laminin EGF-like" evidence="16">
    <location>
        <begin position="460"/>
        <end position="519"/>
    </location>
</feature>
<dbReference type="FunFam" id="2.170.300.10:FF:000004">
    <property type="entry name" value="Laminin subunit beta 1"/>
    <property type="match status" value="1"/>
</dbReference>
<dbReference type="Gene3D" id="2.60.120.260">
    <property type="entry name" value="Galactose-binding domain-like"/>
    <property type="match status" value="1"/>
</dbReference>
<feature type="disulfide bond" evidence="13">
    <location>
        <begin position="1104"/>
        <end position="1113"/>
    </location>
</feature>
<evidence type="ECO:0000259" key="17">
    <source>
        <dbReference type="PROSITE" id="PS51116"/>
    </source>
</evidence>
<feature type="domain" description="Laminin N-terminal" evidence="18">
    <location>
        <begin position="93"/>
        <end position="333"/>
    </location>
</feature>
<dbReference type="PANTHER" id="PTHR10574">
    <property type="entry name" value="NETRIN/LAMININ-RELATED"/>
    <property type="match status" value="1"/>
</dbReference>
<dbReference type="EMBL" id="OU896720">
    <property type="protein sequence ID" value="CAG9816704.1"/>
    <property type="molecule type" value="Genomic_DNA"/>
</dbReference>
<evidence type="ECO:0000313" key="20">
    <source>
        <dbReference type="Proteomes" id="UP001153737"/>
    </source>
</evidence>
<dbReference type="PROSITE" id="PS01248">
    <property type="entry name" value="EGF_LAM_1"/>
    <property type="match status" value="6"/>
</dbReference>
<feature type="domain" description="Laminin EGF-like" evidence="16">
    <location>
        <begin position="397"/>
        <end position="459"/>
    </location>
</feature>
<dbReference type="PANTHER" id="PTHR10574:SF375">
    <property type="entry name" value="LAMININ SUBUNIT BETA-1"/>
    <property type="match status" value="1"/>
</dbReference>
<comment type="subcellular location">
    <subcellularLocation>
        <location evidence="1">Secreted</location>
        <location evidence="1">Extracellular space</location>
        <location evidence="1">Extracellular matrix</location>
        <location evidence="1">Basement membrane</location>
    </subcellularLocation>
</comment>
<dbReference type="InterPro" id="IPR013015">
    <property type="entry name" value="Laminin_IV_B"/>
</dbReference>
<evidence type="ECO:0000256" key="2">
    <source>
        <dbReference type="ARBA" id="ARBA00022525"/>
    </source>
</evidence>
<dbReference type="SUPFAM" id="SSF57196">
    <property type="entry name" value="EGF/Laminin"/>
    <property type="match status" value="13"/>
</dbReference>
<feature type="domain" description="Laminin EGF-like" evidence="16">
    <location>
        <begin position="920"/>
        <end position="969"/>
    </location>
</feature>
<name>A0A9N9X1Q3_PHACE</name>
<feature type="disulfide bond" evidence="13">
    <location>
        <begin position="847"/>
        <end position="856"/>
    </location>
</feature>
<dbReference type="FunFam" id="2.60.120.260:FF:000010">
    <property type="entry name" value="Laminin subunit beta 1"/>
    <property type="match status" value="1"/>
</dbReference>
<dbReference type="Gene3D" id="2.10.25.10">
    <property type="entry name" value="Laminin"/>
    <property type="match status" value="11"/>
</dbReference>
<dbReference type="Pfam" id="PF00053">
    <property type="entry name" value="EGF_laminin"/>
    <property type="match status" value="11"/>
</dbReference>
<dbReference type="FunFam" id="2.10.25.10:FF:000101">
    <property type="entry name" value="Laminin subunit beta 1"/>
    <property type="match status" value="1"/>
</dbReference>
<keyword evidence="6" id="KW-0677">Repeat</keyword>
<dbReference type="FunFam" id="2.10.25.10:FF:000145">
    <property type="entry name" value="Laminin subunit beta 1"/>
    <property type="match status" value="1"/>
</dbReference>
<feature type="disulfide bond" evidence="13">
    <location>
        <begin position="939"/>
        <end position="948"/>
    </location>
</feature>
<reference evidence="19" key="2">
    <citation type="submission" date="2022-10" db="EMBL/GenBank/DDBJ databases">
        <authorList>
            <consortium name="ENA_rothamsted_submissions"/>
            <consortium name="culmorum"/>
            <person name="King R."/>
        </authorList>
    </citation>
    <scope>NUCLEOTIDE SEQUENCE</scope>
</reference>
<evidence type="ECO:0000256" key="6">
    <source>
        <dbReference type="ARBA" id="ARBA00022737"/>
    </source>
</evidence>
<dbReference type="CDD" id="cd00055">
    <property type="entry name" value="EGF_Lam"/>
    <property type="match status" value="13"/>
</dbReference>
<dbReference type="PRINTS" id="PR00011">
    <property type="entry name" value="EGFLAMININ"/>
</dbReference>
<evidence type="ECO:0000256" key="9">
    <source>
        <dbReference type="ARBA" id="ARBA00023054"/>
    </source>
</evidence>
<evidence type="ECO:0000256" key="10">
    <source>
        <dbReference type="ARBA" id="ARBA00023157"/>
    </source>
</evidence>
<dbReference type="GO" id="GO:0005604">
    <property type="term" value="C:basement membrane"/>
    <property type="evidence" value="ECO:0007669"/>
    <property type="project" value="UniProtKB-SubCell"/>
</dbReference>
<feature type="disulfide bond" evidence="13">
    <location>
        <begin position="1153"/>
        <end position="1162"/>
    </location>
</feature>
<dbReference type="InterPro" id="IPR050440">
    <property type="entry name" value="Laminin/Netrin_ECM"/>
</dbReference>
<feature type="disulfide bond" evidence="13">
    <location>
        <begin position="427"/>
        <end position="436"/>
    </location>
</feature>
<dbReference type="FunFam" id="2.10.25.10:FF:000280">
    <property type="entry name" value="Laminin subunit beta 4"/>
    <property type="match status" value="1"/>
</dbReference>
<keyword evidence="3" id="KW-0272">Extracellular matrix</keyword>
<evidence type="ECO:0000256" key="14">
    <source>
        <dbReference type="SAM" id="Coils"/>
    </source>
</evidence>
<dbReference type="GO" id="GO:0048468">
    <property type="term" value="P:cell development"/>
    <property type="evidence" value="ECO:0007669"/>
    <property type="project" value="UniProtKB-ARBA"/>
</dbReference>
<feature type="disulfide bond" evidence="13">
    <location>
        <begin position="874"/>
        <end position="886"/>
    </location>
</feature>
<keyword evidence="5 15" id="KW-0732">Signal</keyword>
<keyword evidence="12 13" id="KW-0424">Laminin EGF-like domain</keyword>
<keyword evidence="8" id="KW-0130">Cell adhesion</keyword>
<feature type="domain" description="Laminin EGF-like" evidence="16">
    <location>
        <begin position="874"/>
        <end position="919"/>
    </location>
</feature>
<feature type="coiled-coil region" evidence="14">
    <location>
        <begin position="1728"/>
        <end position="1762"/>
    </location>
</feature>
<feature type="disulfide bond" evidence="13">
    <location>
        <begin position="826"/>
        <end position="838"/>
    </location>
</feature>
<dbReference type="Pfam" id="PF21199">
    <property type="entry name" value="LAMININ_IV_B"/>
    <property type="match status" value="1"/>
</dbReference>
<reference evidence="19" key="1">
    <citation type="submission" date="2022-01" db="EMBL/GenBank/DDBJ databases">
        <authorList>
            <person name="King R."/>
        </authorList>
    </citation>
    <scope>NUCLEOTIDE SEQUENCE</scope>
</reference>
<keyword evidence="11" id="KW-0325">Glycoprotein</keyword>
<feature type="disulfide bond" evidence="13">
    <location>
        <begin position="1134"/>
        <end position="1151"/>
    </location>
</feature>
<sequence length="1821" mass="203796">MFNHSVAIWLLLIPVLLTITIDGQYIGARQRIFHPLRAPTIQRGDQSPLPDNDPYPDSRSLQEIHPLTDIFKFRRQGFSHNQGYEPKKLHPCEQSSCYPATGNLLIGRESQLYSSSTCGLHGQQRYCIVSHLDAERKKCFWCDSRPATKPNPFLNHNISNIVYRLFPGTRQKSWWQSENGKERVSIQLDLEAEFHFTHLIITFKTFRPAAMLIERSYDFNQTWQVYRYFAHNCTESYPGIREGTAKNLTDIVCESRYSGVAPSTDGEIIYRVLPPNLPIDNPYSEQVQGLLKITNLRINFTKLHTLGDDHLDRREEIQEKYYYAITDMVVRGSCSCYGHANRCLPLPGIDPKPDMVHGRCECTHNTRGRNCEKCEDFFNDLPWRPAIGKQTNACKRCNCNNHATSCHFDAALYESTGRVSGGVCDGCQHNTMGPNCEQCKPFFYMDPQKDIQNPEVCRSCDCDPHGSLDGGICDSVTDPVNNLVAGSCHCKTNVDGRRCDVCKNGYWNFTDANPDGCQECTCNTFGTIDNQGCNVGTGECFCKRYVTGRDCNQCLPQYWGLSDKKDGCQPCECDPGGSEDNFCDVITGQCKCRDHMTGRSCNSPTQQYFTASLDFLLYEAEAARSSGQVVIREPYRDGRDDTWSGTGFVKSFEGGFLEFVVDEIKTTMNYDIVIRYEPTSPNSWEEVTVTVDRPQGNREGICADADPADDIKTVTLPSNARSVTSYPPSCFEAGKTYRVRLEFRRSEFQKEVPSASVLIDSIVLIPRIEDIPFFHGSAAADIRRKEYERFHCSDPRYFGKNVDIPEICKKYFNSIAAYVFDGAFSCQCDPTGSVSKLCDPHGGFCTCKPNVLGRRCDRCAPATYDFSPEGCRSCDCNSIGSLDNLCNATTGQCKCRANTYGRECDQCRTGFWRFPNCERCDCNGHADICEAKTGVCINCRDNTQGDHCEYCVNSYFGDPRINVDIPCRPCPCPGPIGSNHSYANTCMLNPHTKDVICECQEGYSGARCDVCSDNYFGNPEEPGGSCRNCECNDKVDLLAPGNCDPHTGRCLKCLYETTGEHCEICRAGFFRYADDKLCEECVCHILGTNSSAGPCDPSSGQCPCLPNVSGLRCDACITNHWKIASGKGCEACACDPLGSLSPQCNEFDGQCQCKPGFGGRQCNECMPRFYGDPNVQCLECQCDHMGAKTDQCNMQTGTCVCLPGVGGYKCDRCDRAYIGSVPDCIPCGECFDNWDRILQEAKNQTLEIIERAGDIKKVGATGAYTKEFDEMQNQLDEIEQLLTNTDEVDVGEIEDELQQLGIRINKTENEKLNKLDDELDDNKQLILIKELKLKSLVDSLNNLRKKISELEKNGTRLQEANVQGALTLIGDAKEKADRAVKKAENSKDDVEYAEIQCTATATFINNTEKMYTKQSEDNKNELLNISAKLEKLNSQIPELNNLVCDGHGDPCDAICGGAGCGYCGDLLSCANGAKQQANTAIEHANNTEIALRNKESSANDFIRNVSLINTNETRTLAQETFNKILEELKKANNSLKEVTDMRNEMREFSGQNNTKPADIKKLAEEILQKNVQKTPEEVMELAENIKNAVDRLTNTDYIIEATKGDLARVNILKEQAIYAKSNATKLLKEAEDVNKSLNETQGAQVEAEEAIEKAWDDYKTVEDILYEIGNNTEAAQSTTNEIDEHIRVLKDKLTDLQRNITDNGIFANRVIEESINIVKNARKTTDDSAVLQNRYNSATNELKEKLENVKATKERANELFTKALTLVAKVTKSQEDIQRLEDSGQGEELENLENILQDLIRKMNRHTTKLEGRVQYYKSCS</sequence>
<dbReference type="FunFam" id="2.10.25.10:FF:000135">
    <property type="entry name" value="Laminin subunit beta 4"/>
    <property type="match status" value="2"/>
</dbReference>
<dbReference type="PROSITE" id="PS51117">
    <property type="entry name" value="LAMININ_NTER"/>
    <property type="match status" value="1"/>
</dbReference>
<gene>
    <name evidence="19" type="ORF">PHAECO_LOCUS4186</name>
</gene>
<dbReference type="GO" id="GO:0032991">
    <property type="term" value="C:protein-containing complex"/>
    <property type="evidence" value="ECO:0007669"/>
    <property type="project" value="UniProtKB-ARBA"/>
</dbReference>
<dbReference type="Proteomes" id="UP001153737">
    <property type="component" value="Chromosome 14"/>
</dbReference>
<dbReference type="FunFam" id="2.170.300.10:FF:000001">
    <property type="entry name" value="Laminin subunit beta-1"/>
    <property type="match status" value="1"/>
</dbReference>
<proteinExistence type="predicted"/>
<evidence type="ECO:0000256" key="7">
    <source>
        <dbReference type="ARBA" id="ARBA00022869"/>
    </source>
</evidence>
<feature type="chain" id="PRO_5040230959" description="Laminin subunit beta-1" evidence="15">
    <location>
        <begin position="24"/>
        <end position="1821"/>
    </location>
</feature>
<evidence type="ECO:0000256" key="3">
    <source>
        <dbReference type="ARBA" id="ARBA00022530"/>
    </source>
</evidence>
<evidence type="ECO:0000256" key="13">
    <source>
        <dbReference type="PROSITE-ProRule" id="PRU00460"/>
    </source>
</evidence>
<keyword evidence="7" id="KW-0084">Basement membrane</keyword>
<feature type="domain" description="Laminin EGF-like" evidence="16">
    <location>
        <begin position="520"/>
        <end position="570"/>
    </location>
</feature>
<dbReference type="GO" id="GO:0009887">
    <property type="term" value="P:animal organ morphogenesis"/>
    <property type="evidence" value="ECO:0007669"/>
    <property type="project" value="TreeGrafter"/>
</dbReference>
<evidence type="ECO:0000256" key="1">
    <source>
        <dbReference type="ARBA" id="ARBA00004302"/>
    </source>
</evidence>
<feature type="disulfide bond" evidence="13">
    <location>
        <begin position="490"/>
        <end position="499"/>
    </location>
</feature>
<dbReference type="SMART" id="SM00181">
    <property type="entry name" value="EGF"/>
    <property type="match status" value="7"/>
</dbReference>
<evidence type="ECO:0000256" key="12">
    <source>
        <dbReference type="ARBA" id="ARBA00023292"/>
    </source>
</evidence>
<feature type="disulfide bond" evidence="13">
    <location>
        <begin position="828"/>
        <end position="845"/>
    </location>
</feature>
<dbReference type="Pfam" id="PF00055">
    <property type="entry name" value="Laminin_N"/>
    <property type="match status" value="1"/>
</dbReference>
<dbReference type="SMART" id="SM00180">
    <property type="entry name" value="EGF_Lam"/>
    <property type="match status" value="13"/>
</dbReference>
<feature type="coiled-coil region" evidence="14">
    <location>
        <begin position="1261"/>
        <end position="1442"/>
    </location>
</feature>
<dbReference type="OrthoDB" id="5985440at2759"/>
<dbReference type="InterPro" id="IPR002049">
    <property type="entry name" value="LE_dom"/>
</dbReference>
<feature type="disulfide bond" evidence="13">
    <location>
        <begin position="876"/>
        <end position="893"/>
    </location>
</feature>
<dbReference type="PROSITE" id="PS51116">
    <property type="entry name" value="LAMININ_IVB"/>
    <property type="match status" value="1"/>
</dbReference>
<keyword evidence="20" id="KW-1185">Reference proteome</keyword>
<dbReference type="InterPro" id="IPR056863">
    <property type="entry name" value="LMN_ATRN_NET-like_EGF"/>
</dbReference>
<dbReference type="FunFam" id="2.10.25.10:FF:000011">
    <property type="entry name" value="Cadherin EGF LAG seven-pass G-type receptor"/>
    <property type="match status" value="2"/>
</dbReference>